<evidence type="ECO:0000313" key="5">
    <source>
        <dbReference type="Proteomes" id="UP000471152"/>
    </source>
</evidence>
<dbReference type="PROSITE" id="PS51736">
    <property type="entry name" value="RECOMBINASES_3"/>
    <property type="match status" value="1"/>
</dbReference>
<dbReference type="GO" id="GO:0003677">
    <property type="term" value="F:DNA binding"/>
    <property type="evidence" value="ECO:0007669"/>
    <property type="project" value="InterPro"/>
</dbReference>
<organism evidence="4 5">
    <name type="scientific">Modestobacter muralis</name>
    <dbReference type="NCBI Taxonomy" id="1608614"/>
    <lineage>
        <taxon>Bacteria</taxon>
        <taxon>Bacillati</taxon>
        <taxon>Actinomycetota</taxon>
        <taxon>Actinomycetes</taxon>
        <taxon>Geodermatophilales</taxon>
        <taxon>Geodermatophilaceae</taxon>
        <taxon>Modestobacter</taxon>
    </lineage>
</organism>
<feature type="domain" description="Resolvase/invertase-type recombinase catalytic" evidence="2">
    <location>
        <begin position="2"/>
        <end position="151"/>
    </location>
</feature>
<comment type="caution">
    <text evidence="4">The sequence shown here is derived from an EMBL/GenBank/DDBJ whole genome shotgun (WGS) entry which is preliminary data.</text>
</comment>
<dbReference type="Gene3D" id="3.40.50.1390">
    <property type="entry name" value="Resolvase, N-terminal catalytic domain"/>
    <property type="match status" value="1"/>
</dbReference>
<dbReference type="Pfam" id="PF00239">
    <property type="entry name" value="Resolvase"/>
    <property type="match status" value="1"/>
</dbReference>
<protein>
    <submittedName>
        <fullName evidence="4">Recombinase family protein</fullName>
    </submittedName>
</protein>
<evidence type="ECO:0000313" key="4">
    <source>
        <dbReference type="EMBL" id="NEN51041.1"/>
    </source>
</evidence>
<dbReference type="SUPFAM" id="SSF53041">
    <property type="entry name" value="Resolvase-like"/>
    <property type="match status" value="1"/>
</dbReference>
<proteinExistence type="predicted"/>
<dbReference type="CDD" id="cd00338">
    <property type="entry name" value="Ser_Recombinase"/>
    <property type="match status" value="1"/>
</dbReference>
<accession>A0A6P0H5Q8</accession>
<dbReference type="SMART" id="SM00857">
    <property type="entry name" value="Resolvase"/>
    <property type="match status" value="1"/>
</dbReference>
<feature type="domain" description="Recombinase" evidence="3">
    <location>
        <begin position="158"/>
        <end position="271"/>
    </location>
</feature>
<dbReference type="InterPro" id="IPR050639">
    <property type="entry name" value="SSR_resolvase"/>
</dbReference>
<dbReference type="PANTHER" id="PTHR30461">
    <property type="entry name" value="DNA-INVERTASE FROM LAMBDOID PROPHAGE"/>
    <property type="match status" value="1"/>
</dbReference>
<dbReference type="PROSITE" id="PS51737">
    <property type="entry name" value="RECOMBINASE_DNA_BIND"/>
    <property type="match status" value="1"/>
</dbReference>
<reference evidence="4 5" key="1">
    <citation type="submission" date="2020-02" db="EMBL/GenBank/DDBJ databases">
        <title>The WGS of Modestobacter muralis DSM 100205.</title>
        <authorList>
            <person name="Jiang Z."/>
        </authorList>
    </citation>
    <scope>NUCLEOTIDE SEQUENCE [LARGE SCALE GENOMIC DNA]</scope>
    <source>
        <strain evidence="4 5">DSM 100205</strain>
    </source>
</reference>
<dbReference type="Pfam" id="PF07508">
    <property type="entry name" value="Recombinase"/>
    <property type="match status" value="1"/>
</dbReference>
<sequence length="462" mass="51102">MRAALYTRVSSDPNDRGRSVAEQEAECRAVCERNGWTVVEVFSDNDRSASRYATKDRPQYRRLIEFVEARSCDVLVTWEASRAQRDLLAYGRLRDLCEAKGVLLSYSGRTYDMRDAEDRFGTGLDALLAERESDQTRKRVLRAVRANAAAGSPHGRMLYGYRREYGPDRRLLRQVPDEDSAPIVREAARRVLSGETPYAVAQDLNRRGVPTPTGGARGWDLTQVKRLCVNPGYAGKRVHQGKVVGDAAWPALLDEGTHHALVARLTDPKRRSQRDSAIRHLLSGVAVCGVCGGRVRVQKNRGSDAYLCVDGFHVSRREDLVDNLVEAVTVARLQRPDVLELLAAGDDEDVAGALDEVREKRARLEGFYDAAAAGNLTAAALSRIEANLLPEIAAAERRAHGAVLSPIVADVAGHDAAERWAGLTMPQKREVITTLMEVRIMPAGRGNRAFRPEDIEITWRTA</sequence>
<evidence type="ECO:0000256" key="1">
    <source>
        <dbReference type="SAM" id="MobiDB-lite"/>
    </source>
</evidence>
<dbReference type="AlphaFoldDB" id="A0A6P0H5Q8"/>
<feature type="region of interest" description="Disordered" evidence="1">
    <location>
        <begin position="1"/>
        <end position="20"/>
    </location>
</feature>
<dbReference type="Gene3D" id="3.90.1750.20">
    <property type="entry name" value="Putative Large Serine Recombinase, Chain B, Domain 2"/>
    <property type="match status" value="1"/>
</dbReference>
<dbReference type="InterPro" id="IPR038109">
    <property type="entry name" value="DNA_bind_recomb_sf"/>
</dbReference>
<dbReference type="Proteomes" id="UP000471152">
    <property type="component" value="Unassembled WGS sequence"/>
</dbReference>
<dbReference type="GO" id="GO:0000150">
    <property type="term" value="F:DNA strand exchange activity"/>
    <property type="evidence" value="ECO:0007669"/>
    <property type="project" value="InterPro"/>
</dbReference>
<dbReference type="PANTHER" id="PTHR30461:SF23">
    <property type="entry name" value="DNA RECOMBINASE-RELATED"/>
    <property type="match status" value="1"/>
</dbReference>
<dbReference type="InterPro" id="IPR011109">
    <property type="entry name" value="DNA_bind_recombinase_dom"/>
</dbReference>
<dbReference type="InterPro" id="IPR036162">
    <property type="entry name" value="Resolvase-like_N_sf"/>
</dbReference>
<evidence type="ECO:0000259" key="3">
    <source>
        <dbReference type="PROSITE" id="PS51737"/>
    </source>
</evidence>
<evidence type="ECO:0000259" key="2">
    <source>
        <dbReference type="PROSITE" id="PS51736"/>
    </source>
</evidence>
<dbReference type="InterPro" id="IPR006119">
    <property type="entry name" value="Resolv_N"/>
</dbReference>
<name>A0A6P0H5Q8_9ACTN</name>
<gene>
    <name evidence="4" type="ORF">G3R41_08820</name>
</gene>
<dbReference type="EMBL" id="JAAGWB010000018">
    <property type="protein sequence ID" value="NEN51041.1"/>
    <property type="molecule type" value="Genomic_DNA"/>
</dbReference>